<comment type="caution">
    <text evidence="1">The sequence shown here is derived from an EMBL/GenBank/DDBJ whole genome shotgun (WGS) entry which is preliminary data.</text>
</comment>
<accession>A0ACC6JLN5</accession>
<evidence type="ECO:0000313" key="1">
    <source>
        <dbReference type="EMBL" id="MDR6607443.1"/>
    </source>
</evidence>
<gene>
    <name evidence="1" type="ORF">J2X87_002513</name>
</gene>
<evidence type="ECO:0000313" key="2">
    <source>
        <dbReference type="Proteomes" id="UP001259420"/>
    </source>
</evidence>
<dbReference type="EMBL" id="JAVDSD010000004">
    <property type="protein sequence ID" value="MDR6607443.1"/>
    <property type="molecule type" value="Genomic_DNA"/>
</dbReference>
<dbReference type="Proteomes" id="UP001259420">
    <property type="component" value="Unassembled WGS sequence"/>
</dbReference>
<proteinExistence type="predicted"/>
<organism evidence="1 2">
    <name type="scientific">Pseudomonas synxantha</name>
    <dbReference type="NCBI Taxonomy" id="47883"/>
    <lineage>
        <taxon>Bacteria</taxon>
        <taxon>Pseudomonadati</taxon>
        <taxon>Pseudomonadota</taxon>
        <taxon>Gammaproteobacteria</taxon>
        <taxon>Pseudomonadales</taxon>
        <taxon>Pseudomonadaceae</taxon>
        <taxon>Pseudomonas</taxon>
    </lineage>
</organism>
<sequence length="256" mass="29061">MNLDNTNKSSASATILIETRQITSNLEKADGLPGLRCFISTAWDLQHDRPINQRITYDGTLAKATIKSPEMLTNSPSGSNCNSSRCHLRRWYQFHGVRHEVLIIRNGCVWLRPVESKPFEERRVAAPTKVRQEQVQIHFLHKSYASLTQQPSAIQRLVGYYAESMYCGGGLKKAEASRRMQSEIQIMNLSRRRDDQLKIPPQKTMCLFIDEHLTRALSDGLAARRSIVKMFSGVSSKPLDRQVVHTAEQSTPKLEP</sequence>
<protein>
    <submittedName>
        <fullName evidence="1">Uncharacterized protein</fullName>
    </submittedName>
</protein>
<name>A0ACC6JLN5_9PSED</name>
<reference evidence="1" key="1">
    <citation type="submission" date="2023-07" db="EMBL/GenBank/DDBJ databases">
        <title>Sorghum-associated microbial communities from plants grown in Nebraska, USA.</title>
        <authorList>
            <person name="Schachtman D."/>
        </authorList>
    </citation>
    <scope>NUCLEOTIDE SEQUENCE</scope>
    <source>
        <strain evidence="1">BE46</strain>
    </source>
</reference>
<keyword evidence="2" id="KW-1185">Reference proteome</keyword>